<feature type="domain" description="N-acetyltransferase" evidence="1">
    <location>
        <begin position="5"/>
        <end position="85"/>
    </location>
</feature>
<dbReference type="RefSeq" id="WP_171275747.1">
    <property type="nucleotide sequence ID" value="NZ_CAWPJG010000001.1"/>
</dbReference>
<reference evidence="2 3" key="1">
    <citation type="submission" date="2019-03" db="EMBL/GenBank/DDBJ databases">
        <title>Novel transposon Tn6433 accelerates the dissemination of tet(E) in Aeromonas from aerobic biofilm under oxytetracycline stress.</title>
        <authorList>
            <person name="Shi Y."/>
            <person name="Tian Z."/>
            <person name="Zhang Y."/>
            <person name="Zhang H."/>
            <person name="Yang M."/>
        </authorList>
    </citation>
    <scope>NUCLEOTIDE SEQUENCE [LARGE SCALE GENOMIC DNA]</scope>
    <source>
        <strain evidence="2 3">T0.1-19</strain>
    </source>
</reference>
<protein>
    <submittedName>
        <fullName evidence="2">N-acetyltransferase</fullName>
    </submittedName>
</protein>
<dbReference type="EMBL" id="CP038441">
    <property type="protein sequence ID" value="QJT21240.1"/>
    <property type="molecule type" value="Genomic_DNA"/>
</dbReference>
<name>A0A6M4Y836_AERME</name>
<evidence type="ECO:0000313" key="3">
    <source>
        <dbReference type="Proteomes" id="UP000501427"/>
    </source>
</evidence>
<sequence length="85" mass="9576">MSDILHQADQQQFICVVDGKTSRLSYRMLDATTVDACSTQVPSELRGQGIADRLARNFYDWARAEGLTIVPSCSYIDVWLRRHAG</sequence>
<dbReference type="AlphaFoldDB" id="A0A6M4Y836"/>
<dbReference type="PANTHER" id="PTHR31435">
    <property type="entry name" value="PROTEIN NATD1"/>
    <property type="match status" value="1"/>
</dbReference>
<dbReference type="InterPro" id="IPR031165">
    <property type="entry name" value="GNAT_YJDJ"/>
</dbReference>
<accession>A0A6M4Y836</accession>
<dbReference type="SUPFAM" id="SSF55729">
    <property type="entry name" value="Acyl-CoA N-acyltransferases (Nat)"/>
    <property type="match status" value="1"/>
</dbReference>
<organism evidence="2 3">
    <name type="scientific">Aeromonas media</name>
    <dbReference type="NCBI Taxonomy" id="651"/>
    <lineage>
        <taxon>Bacteria</taxon>
        <taxon>Pseudomonadati</taxon>
        <taxon>Pseudomonadota</taxon>
        <taxon>Gammaproteobacteria</taxon>
        <taxon>Aeromonadales</taxon>
        <taxon>Aeromonadaceae</taxon>
        <taxon>Aeromonas</taxon>
    </lineage>
</organism>
<dbReference type="PANTHER" id="PTHR31435:SF9">
    <property type="entry name" value="PROTEIN NATD1"/>
    <property type="match status" value="1"/>
</dbReference>
<dbReference type="PROSITE" id="PS51729">
    <property type="entry name" value="GNAT_YJDJ"/>
    <property type="match status" value="1"/>
</dbReference>
<dbReference type="GO" id="GO:0016740">
    <property type="term" value="F:transferase activity"/>
    <property type="evidence" value="ECO:0007669"/>
    <property type="project" value="UniProtKB-KW"/>
</dbReference>
<proteinExistence type="predicted"/>
<dbReference type="Gene3D" id="3.40.630.30">
    <property type="match status" value="1"/>
</dbReference>
<dbReference type="InterPro" id="IPR016181">
    <property type="entry name" value="Acyl_CoA_acyltransferase"/>
</dbReference>
<evidence type="ECO:0000313" key="2">
    <source>
        <dbReference type="EMBL" id="QJT21240.1"/>
    </source>
</evidence>
<dbReference type="Proteomes" id="UP000501427">
    <property type="component" value="Chromosome"/>
</dbReference>
<dbReference type="Pfam" id="PF14542">
    <property type="entry name" value="Acetyltransf_CG"/>
    <property type="match status" value="1"/>
</dbReference>
<gene>
    <name evidence="2" type="ORF">E4184_07145</name>
</gene>
<dbReference type="InterPro" id="IPR045057">
    <property type="entry name" value="Gcn5-rel_NAT"/>
</dbReference>
<evidence type="ECO:0000259" key="1">
    <source>
        <dbReference type="PROSITE" id="PS51729"/>
    </source>
</evidence>
<keyword evidence="2" id="KW-0808">Transferase</keyword>